<gene>
    <name evidence="9" type="ORF">BT67DRAFT_464741</name>
</gene>
<dbReference type="GO" id="GO:0004497">
    <property type="term" value="F:monooxygenase activity"/>
    <property type="evidence" value="ECO:0007669"/>
    <property type="project" value="UniProtKB-KW"/>
</dbReference>
<comment type="caution">
    <text evidence="9">The sequence shown here is derived from an EMBL/GenBank/DDBJ whole genome shotgun (WGS) entry which is preliminary data.</text>
</comment>
<dbReference type="GO" id="GO:0016705">
    <property type="term" value="F:oxidoreductase activity, acting on paired donors, with incorporation or reduction of molecular oxygen"/>
    <property type="evidence" value="ECO:0007669"/>
    <property type="project" value="InterPro"/>
</dbReference>
<dbReference type="Proteomes" id="UP001304895">
    <property type="component" value="Unassembled WGS sequence"/>
</dbReference>
<sequence>MWRGLPRGIATVLVATAVVLLAWAASRLFLRPRGPSLERLGIPLVAQSRGGKTDFRQMMQDCGERFPDRPYRIRAFGTEYVVFPSGFYDEIKRLPVEQASMLEFFRHVFHTDWAGIPRHSDAMMKAVAVDLSRAVPSLISGRQQDCAAVCDATIGDCPDWTEITLYPTLSRIVVSTNARALVGSDLGANATWLSHVERLPMAVALPTIFLSLVPVAVRPLLKPFLFAPVRYSRFVLTRLLAPVLAGDMHEYQSSTDRKALERPKAQNKMALTSWLMGRYPESVRDVAAQLTSDYLDISFESTPSTSGTLFYILVELAADPALAETVRQELGEFAPSGKLPSSHLNELRIMDSVMRESARVNPFSHLVLYRRLLRPLTPSVGPELPAGTFICVDAHHLNFSPELWEDPERFDGLRHYRARQRPGNENRFKFANLADSTNWGDGTQACPGRMLADNTLKIILAHILTHYHLGLLPGQGKPKKGSMPNGSMFPDRKARILFRSRKL</sequence>
<evidence type="ECO:0000256" key="8">
    <source>
        <dbReference type="PIRSR" id="PIRSR602403-1"/>
    </source>
</evidence>
<keyword evidence="10" id="KW-1185">Reference proteome</keyword>
<evidence type="ECO:0000256" key="6">
    <source>
        <dbReference type="ARBA" id="ARBA00023004"/>
    </source>
</evidence>
<keyword evidence="5" id="KW-0560">Oxidoreductase</keyword>
<dbReference type="Pfam" id="PF00067">
    <property type="entry name" value="p450"/>
    <property type="match status" value="1"/>
</dbReference>
<keyword evidence="6 8" id="KW-0408">Iron</keyword>
<keyword evidence="7" id="KW-0503">Monooxygenase</keyword>
<evidence type="ECO:0000256" key="4">
    <source>
        <dbReference type="ARBA" id="ARBA00022723"/>
    </source>
</evidence>
<reference evidence="9" key="2">
    <citation type="submission" date="2023-05" db="EMBL/GenBank/DDBJ databases">
        <authorList>
            <consortium name="Lawrence Berkeley National Laboratory"/>
            <person name="Steindorff A."/>
            <person name="Hensen N."/>
            <person name="Bonometti L."/>
            <person name="Westerberg I."/>
            <person name="Brannstrom I.O."/>
            <person name="Guillou S."/>
            <person name="Cros-Aarteil S."/>
            <person name="Calhoun S."/>
            <person name="Haridas S."/>
            <person name="Kuo A."/>
            <person name="Mondo S."/>
            <person name="Pangilinan J."/>
            <person name="Riley R."/>
            <person name="Labutti K."/>
            <person name="Andreopoulos B."/>
            <person name="Lipzen A."/>
            <person name="Chen C."/>
            <person name="Yanf M."/>
            <person name="Daum C."/>
            <person name="Ng V."/>
            <person name="Clum A."/>
            <person name="Ohm R."/>
            <person name="Martin F."/>
            <person name="Silar P."/>
            <person name="Natvig D."/>
            <person name="Lalanne C."/>
            <person name="Gautier V."/>
            <person name="Ament-Velasquez S.L."/>
            <person name="Kruys A."/>
            <person name="Hutchinson M.I."/>
            <person name="Powell A.J."/>
            <person name="Barry K."/>
            <person name="Miller A.N."/>
            <person name="Grigoriev I.V."/>
            <person name="Debuchy R."/>
            <person name="Gladieux P."/>
            <person name="Thoren M.H."/>
            <person name="Johannesson H."/>
        </authorList>
    </citation>
    <scope>NUCLEOTIDE SEQUENCE</scope>
    <source>
        <strain evidence="9">CBS 123565</strain>
    </source>
</reference>
<dbReference type="InterPro" id="IPR036396">
    <property type="entry name" value="Cyt_P450_sf"/>
</dbReference>
<proteinExistence type="inferred from homology"/>
<evidence type="ECO:0000256" key="5">
    <source>
        <dbReference type="ARBA" id="ARBA00023002"/>
    </source>
</evidence>
<evidence type="ECO:0000256" key="1">
    <source>
        <dbReference type="ARBA" id="ARBA00001971"/>
    </source>
</evidence>
<comment type="subcellular location">
    <subcellularLocation>
        <location evidence="2">Membrane</location>
        <topology evidence="2">Single-pass membrane protein</topology>
    </subcellularLocation>
</comment>
<comment type="similarity">
    <text evidence="3">Belongs to the cytochrome P450 family.</text>
</comment>
<dbReference type="GO" id="GO:0020037">
    <property type="term" value="F:heme binding"/>
    <property type="evidence" value="ECO:0007669"/>
    <property type="project" value="InterPro"/>
</dbReference>
<dbReference type="CDD" id="cd11041">
    <property type="entry name" value="CYP503A1-like"/>
    <property type="match status" value="1"/>
</dbReference>
<evidence type="ECO:0000256" key="2">
    <source>
        <dbReference type="ARBA" id="ARBA00004167"/>
    </source>
</evidence>
<evidence type="ECO:0000313" key="10">
    <source>
        <dbReference type="Proteomes" id="UP001304895"/>
    </source>
</evidence>
<dbReference type="PANTHER" id="PTHR46206">
    <property type="entry name" value="CYTOCHROME P450"/>
    <property type="match status" value="1"/>
</dbReference>
<dbReference type="AlphaFoldDB" id="A0AAN6UDX5"/>
<evidence type="ECO:0000313" key="9">
    <source>
        <dbReference type="EMBL" id="KAK4130811.1"/>
    </source>
</evidence>
<evidence type="ECO:0000256" key="7">
    <source>
        <dbReference type="ARBA" id="ARBA00023033"/>
    </source>
</evidence>
<dbReference type="InterPro" id="IPR002403">
    <property type="entry name" value="Cyt_P450_E_grp-IV"/>
</dbReference>
<comment type="cofactor">
    <cofactor evidence="1 8">
        <name>heme</name>
        <dbReference type="ChEBI" id="CHEBI:30413"/>
    </cofactor>
</comment>
<feature type="binding site" description="axial binding residue" evidence="8">
    <location>
        <position position="446"/>
    </location>
    <ligand>
        <name>heme</name>
        <dbReference type="ChEBI" id="CHEBI:30413"/>
    </ligand>
    <ligandPart>
        <name>Fe</name>
        <dbReference type="ChEBI" id="CHEBI:18248"/>
    </ligandPart>
</feature>
<reference evidence="9" key="1">
    <citation type="journal article" date="2023" name="Mol. Phylogenet. Evol.">
        <title>Genome-scale phylogeny and comparative genomics of the fungal order Sordariales.</title>
        <authorList>
            <person name="Hensen N."/>
            <person name="Bonometti L."/>
            <person name="Westerberg I."/>
            <person name="Brannstrom I.O."/>
            <person name="Guillou S."/>
            <person name="Cros-Aarteil S."/>
            <person name="Calhoun S."/>
            <person name="Haridas S."/>
            <person name="Kuo A."/>
            <person name="Mondo S."/>
            <person name="Pangilinan J."/>
            <person name="Riley R."/>
            <person name="LaButti K."/>
            <person name="Andreopoulos B."/>
            <person name="Lipzen A."/>
            <person name="Chen C."/>
            <person name="Yan M."/>
            <person name="Daum C."/>
            <person name="Ng V."/>
            <person name="Clum A."/>
            <person name="Steindorff A."/>
            <person name="Ohm R.A."/>
            <person name="Martin F."/>
            <person name="Silar P."/>
            <person name="Natvig D.O."/>
            <person name="Lalanne C."/>
            <person name="Gautier V."/>
            <person name="Ament-Velasquez S.L."/>
            <person name="Kruys A."/>
            <person name="Hutchinson M.I."/>
            <person name="Powell A.J."/>
            <person name="Barry K."/>
            <person name="Miller A.N."/>
            <person name="Grigoriev I.V."/>
            <person name="Debuchy R."/>
            <person name="Gladieux P."/>
            <person name="Hiltunen Thoren M."/>
            <person name="Johannesson H."/>
        </authorList>
    </citation>
    <scope>NUCLEOTIDE SEQUENCE</scope>
    <source>
        <strain evidence="9">CBS 123565</strain>
    </source>
</reference>
<accession>A0AAN6UDX5</accession>
<evidence type="ECO:0000256" key="3">
    <source>
        <dbReference type="ARBA" id="ARBA00010617"/>
    </source>
</evidence>
<dbReference type="SUPFAM" id="SSF48264">
    <property type="entry name" value="Cytochrome P450"/>
    <property type="match status" value="1"/>
</dbReference>
<keyword evidence="8" id="KW-0349">Heme</keyword>
<protein>
    <submittedName>
        <fullName evidence="9">Cytochrome P450 oxidoreductase GliF</fullName>
    </submittedName>
</protein>
<dbReference type="EMBL" id="MU853431">
    <property type="protein sequence ID" value="KAK4130811.1"/>
    <property type="molecule type" value="Genomic_DNA"/>
</dbReference>
<organism evidence="9 10">
    <name type="scientific">Trichocladium antarcticum</name>
    <dbReference type="NCBI Taxonomy" id="1450529"/>
    <lineage>
        <taxon>Eukaryota</taxon>
        <taxon>Fungi</taxon>
        <taxon>Dikarya</taxon>
        <taxon>Ascomycota</taxon>
        <taxon>Pezizomycotina</taxon>
        <taxon>Sordariomycetes</taxon>
        <taxon>Sordariomycetidae</taxon>
        <taxon>Sordariales</taxon>
        <taxon>Chaetomiaceae</taxon>
        <taxon>Trichocladium</taxon>
    </lineage>
</organism>
<keyword evidence="4 8" id="KW-0479">Metal-binding</keyword>
<dbReference type="GO" id="GO:0016020">
    <property type="term" value="C:membrane"/>
    <property type="evidence" value="ECO:0007669"/>
    <property type="project" value="UniProtKB-SubCell"/>
</dbReference>
<dbReference type="PANTHER" id="PTHR46206:SF6">
    <property type="entry name" value="CYTOCHROME P450 MONOOXYGENASE AN1598-RELATED"/>
    <property type="match status" value="1"/>
</dbReference>
<name>A0AAN6UDX5_9PEZI</name>
<dbReference type="GO" id="GO:0005506">
    <property type="term" value="F:iron ion binding"/>
    <property type="evidence" value="ECO:0007669"/>
    <property type="project" value="InterPro"/>
</dbReference>
<dbReference type="PRINTS" id="PR00465">
    <property type="entry name" value="EP450IV"/>
</dbReference>
<dbReference type="InterPro" id="IPR001128">
    <property type="entry name" value="Cyt_P450"/>
</dbReference>
<dbReference type="Gene3D" id="1.10.630.10">
    <property type="entry name" value="Cytochrome P450"/>
    <property type="match status" value="1"/>
</dbReference>